<evidence type="ECO:0000256" key="1">
    <source>
        <dbReference type="ARBA" id="ARBA00004141"/>
    </source>
</evidence>
<evidence type="ECO:0000256" key="9">
    <source>
        <dbReference type="ARBA" id="ARBA00052530"/>
    </source>
</evidence>
<dbReference type="PANTHER" id="PTHR11011:SF60">
    <property type="entry name" value="FATTY ACYL-COA REDUCTASE-RELATED"/>
    <property type="match status" value="1"/>
</dbReference>
<dbReference type="FunCoup" id="D2A5T7">
    <property type="interactions" value="62"/>
</dbReference>
<dbReference type="AlphaFoldDB" id="D2A5T7"/>
<keyword evidence="7 10" id="KW-0443">Lipid metabolism</keyword>
<dbReference type="InParanoid" id="D2A5T7"/>
<evidence type="ECO:0000256" key="2">
    <source>
        <dbReference type="ARBA" id="ARBA00005928"/>
    </source>
</evidence>
<evidence type="ECO:0000256" key="3">
    <source>
        <dbReference type="ARBA" id="ARBA00022516"/>
    </source>
</evidence>
<reference evidence="13 14" key="1">
    <citation type="journal article" date="2008" name="Nature">
        <title>The genome of the model beetle and pest Tribolium castaneum.</title>
        <authorList>
            <consortium name="Tribolium Genome Sequencing Consortium"/>
            <person name="Richards S."/>
            <person name="Gibbs R.A."/>
            <person name="Weinstock G.M."/>
            <person name="Brown S.J."/>
            <person name="Denell R."/>
            <person name="Beeman R.W."/>
            <person name="Gibbs R."/>
            <person name="Beeman R.W."/>
            <person name="Brown S.J."/>
            <person name="Bucher G."/>
            <person name="Friedrich M."/>
            <person name="Grimmelikhuijzen C.J."/>
            <person name="Klingler M."/>
            <person name="Lorenzen M."/>
            <person name="Richards S."/>
            <person name="Roth S."/>
            <person name="Schroder R."/>
            <person name="Tautz D."/>
            <person name="Zdobnov E.M."/>
            <person name="Muzny D."/>
            <person name="Gibbs R.A."/>
            <person name="Weinstock G.M."/>
            <person name="Attaway T."/>
            <person name="Bell S."/>
            <person name="Buhay C.J."/>
            <person name="Chandrabose M.N."/>
            <person name="Chavez D."/>
            <person name="Clerk-Blankenburg K.P."/>
            <person name="Cree A."/>
            <person name="Dao M."/>
            <person name="Davis C."/>
            <person name="Chacko J."/>
            <person name="Dinh H."/>
            <person name="Dugan-Rocha S."/>
            <person name="Fowler G."/>
            <person name="Garner T.T."/>
            <person name="Garnes J."/>
            <person name="Gnirke A."/>
            <person name="Hawes A."/>
            <person name="Hernandez J."/>
            <person name="Hines S."/>
            <person name="Holder M."/>
            <person name="Hume J."/>
            <person name="Jhangiani S.N."/>
            <person name="Joshi V."/>
            <person name="Khan Z.M."/>
            <person name="Jackson L."/>
            <person name="Kovar C."/>
            <person name="Kowis A."/>
            <person name="Lee S."/>
            <person name="Lewis L.R."/>
            <person name="Margolis J."/>
            <person name="Morgan M."/>
            <person name="Nazareth L.V."/>
            <person name="Nguyen N."/>
            <person name="Okwuonu G."/>
            <person name="Parker D."/>
            <person name="Richards S."/>
            <person name="Ruiz S.J."/>
            <person name="Santibanez J."/>
            <person name="Savard J."/>
            <person name="Scherer S.E."/>
            <person name="Schneider B."/>
            <person name="Sodergren E."/>
            <person name="Tautz D."/>
            <person name="Vattahil S."/>
            <person name="Villasana D."/>
            <person name="White C.S."/>
            <person name="Wright R."/>
            <person name="Park Y."/>
            <person name="Beeman R.W."/>
            <person name="Lord J."/>
            <person name="Oppert B."/>
            <person name="Lorenzen M."/>
            <person name="Brown S."/>
            <person name="Wang L."/>
            <person name="Savard J."/>
            <person name="Tautz D."/>
            <person name="Richards S."/>
            <person name="Weinstock G."/>
            <person name="Gibbs R.A."/>
            <person name="Liu Y."/>
            <person name="Worley K."/>
            <person name="Weinstock G."/>
            <person name="Elsik C.G."/>
            <person name="Reese J.T."/>
            <person name="Elhaik E."/>
            <person name="Landan G."/>
            <person name="Graur D."/>
            <person name="Arensburger P."/>
            <person name="Atkinson P."/>
            <person name="Beeman R.W."/>
            <person name="Beidler J."/>
            <person name="Brown S.J."/>
            <person name="Demuth J.P."/>
            <person name="Drury D.W."/>
            <person name="Du Y.Z."/>
            <person name="Fujiwara H."/>
            <person name="Lorenzen M."/>
            <person name="Maselli V."/>
            <person name="Osanai M."/>
            <person name="Park Y."/>
            <person name="Robertson H.M."/>
            <person name="Tu Z."/>
            <person name="Wang J.J."/>
            <person name="Wang S."/>
            <person name="Richards S."/>
            <person name="Song H."/>
            <person name="Zhang L."/>
            <person name="Sodergren E."/>
            <person name="Werner D."/>
            <person name="Stanke M."/>
            <person name="Morgenstern B."/>
            <person name="Solovyev V."/>
            <person name="Kosarev P."/>
            <person name="Brown G."/>
            <person name="Chen H.C."/>
            <person name="Ermolaeva O."/>
            <person name="Hlavina W."/>
            <person name="Kapustin Y."/>
            <person name="Kiryutin B."/>
            <person name="Kitts P."/>
            <person name="Maglott D."/>
            <person name="Pruitt K."/>
            <person name="Sapojnikov V."/>
            <person name="Souvorov A."/>
            <person name="Mackey A.J."/>
            <person name="Waterhouse R.M."/>
            <person name="Wyder S."/>
            <person name="Zdobnov E.M."/>
            <person name="Zdobnov E.M."/>
            <person name="Wyder S."/>
            <person name="Kriventseva E.V."/>
            <person name="Kadowaki T."/>
            <person name="Bork P."/>
            <person name="Aranda M."/>
            <person name="Bao R."/>
            <person name="Beermann A."/>
            <person name="Berns N."/>
            <person name="Bolognesi R."/>
            <person name="Bonneton F."/>
            <person name="Bopp D."/>
            <person name="Brown S.J."/>
            <person name="Bucher G."/>
            <person name="Butts T."/>
            <person name="Chaumot A."/>
            <person name="Denell R.E."/>
            <person name="Ferrier D.E."/>
            <person name="Friedrich M."/>
            <person name="Gordon C.M."/>
            <person name="Jindra M."/>
            <person name="Klingler M."/>
            <person name="Lan Q."/>
            <person name="Lattorff H.M."/>
            <person name="Laudet V."/>
            <person name="von Levetsow C."/>
            <person name="Liu Z."/>
            <person name="Lutz R."/>
            <person name="Lynch J.A."/>
            <person name="da Fonseca R.N."/>
            <person name="Posnien N."/>
            <person name="Reuter R."/>
            <person name="Roth S."/>
            <person name="Savard J."/>
            <person name="Schinko J.B."/>
            <person name="Schmitt C."/>
            <person name="Schoppmeier M."/>
            <person name="Schroder R."/>
            <person name="Shippy T.D."/>
            <person name="Simonnet F."/>
            <person name="Marques-Souza H."/>
            <person name="Tautz D."/>
            <person name="Tomoyasu Y."/>
            <person name="Trauner J."/>
            <person name="Van der Zee M."/>
            <person name="Vervoort M."/>
            <person name="Wittkopp N."/>
            <person name="Wimmer E.A."/>
            <person name="Yang X."/>
            <person name="Jones A.K."/>
            <person name="Sattelle D.B."/>
            <person name="Ebert P.R."/>
            <person name="Nelson D."/>
            <person name="Scott J.G."/>
            <person name="Beeman R.W."/>
            <person name="Muthukrishnan S."/>
            <person name="Kramer K.J."/>
            <person name="Arakane Y."/>
            <person name="Beeman R.W."/>
            <person name="Zhu Q."/>
            <person name="Hogenkamp D."/>
            <person name="Dixit R."/>
            <person name="Oppert B."/>
            <person name="Jiang H."/>
            <person name="Zou Z."/>
            <person name="Marshall J."/>
            <person name="Elpidina E."/>
            <person name="Vinokurov K."/>
            <person name="Oppert C."/>
            <person name="Zou Z."/>
            <person name="Evans J."/>
            <person name="Lu Z."/>
            <person name="Zhao P."/>
            <person name="Sumathipala N."/>
            <person name="Altincicek B."/>
            <person name="Vilcinskas A."/>
            <person name="Williams M."/>
            <person name="Hultmark D."/>
            <person name="Hetru C."/>
            <person name="Jiang H."/>
            <person name="Grimmelikhuijzen C.J."/>
            <person name="Hauser F."/>
            <person name="Cazzamali G."/>
            <person name="Williamson M."/>
            <person name="Park Y."/>
            <person name="Li B."/>
            <person name="Tanaka Y."/>
            <person name="Predel R."/>
            <person name="Neupert S."/>
            <person name="Schachtner J."/>
            <person name="Verleyen P."/>
            <person name="Raible F."/>
            <person name="Bork P."/>
            <person name="Friedrich M."/>
            <person name="Walden K.K."/>
            <person name="Robertson H.M."/>
            <person name="Angeli S."/>
            <person name="Foret S."/>
            <person name="Bucher G."/>
            <person name="Schuetz S."/>
            <person name="Maleszka R."/>
            <person name="Wimmer E.A."/>
            <person name="Beeman R.W."/>
            <person name="Lorenzen M."/>
            <person name="Tomoyasu Y."/>
            <person name="Miller S.C."/>
            <person name="Grossmann D."/>
            <person name="Bucher G."/>
        </authorList>
    </citation>
    <scope>NUCLEOTIDE SEQUENCE [LARGE SCALE GENOMIC DNA]</scope>
    <source>
        <strain evidence="13 14">Georgia GA2</strain>
    </source>
</reference>
<evidence type="ECO:0000259" key="11">
    <source>
        <dbReference type="Pfam" id="PF03015"/>
    </source>
</evidence>
<accession>D2A5T7</accession>
<dbReference type="GO" id="GO:0035336">
    <property type="term" value="P:long-chain fatty-acyl-CoA metabolic process"/>
    <property type="evidence" value="ECO:0000318"/>
    <property type="project" value="GO_Central"/>
</dbReference>
<keyword evidence="5 10" id="KW-0521">NADP</keyword>
<dbReference type="OrthoDB" id="429813at2759"/>
<dbReference type="InterPro" id="IPR013120">
    <property type="entry name" value="FAR_NAD-bd"/>
</dbReference>
<evidence type="ECO:0000256" key="8">
    <source>
        <dbReference type="ARBA" id="ARBA00023136"/>
    </source>
</evidence>
<comment type="catalytic activity">
    <reaction evidence="9 10">
        <text>a long-chain fatty acyl-CoA + 2 NADPH + 2 H(+) = a long-chain primary fatty alcohol + 2 NADP(+) + CoA</text>
        <dbReference type="Rhea" id="RHEA:52716"/>
        <dbReference type="ChEBI" id="CHEBI:15378"/>
        <dbReference type="ChEBI" id="CHEBI:57287"/>
        <dbReference type="ChEBI" id="CHEBI:57783"/>
        <dbReference type="ChEBI" id="CHEBI:58349"/>
        <dbReference type="ChEBI" id="CHEBI:77396"/>
        <dbReference type="ChEBI" id="CHEBI:83139"/>
        <dbReference type="EC" id="1.2.1.84"/>
    </reaction>
</comment>
<dbReference type="PANTHER" id="PTHR11011">
    <property type="entry name" value="MALE STERILITY PROTEIN 2-RELATED"/>
    <property type="match status" value="1"/>
</dbReference>
<evidence type="ECO:0000313" key="14">
    <source>
        <dbReference type="Proteomes" id="UP000007266"/>
    </source>
</evidence>
<reference evidence="13 14" key="2">
    <citation type="journal article" date="2010" name="Nucleic Acids Res.">
        <title>BeetleBase in 2010: revisions to provide comprehensive genomic information for Tribolium castaneum.</title>
        <authorList>
            <person name="Kim H.S."/>
            <person name="Murphy T."/>
            <person name="Xia J."/>
            <person name="Caragea D."/>
            <person name="Park Y."/>
            <person name="Beeman R.W."/>
            <person name="Lorenzen M.D."/>
            <person name="Butcher S."/>
            <person name="Manak J.R."/>
            <person name="Brown S.J."/>
        </authorList>
    </citation>
    <scope>GENOME REANNOTATION</scope>
    <source>
        <strain evidence="13 14">Georgia GA2</strain>
    </source>
</reference>
<dbReference type="KEGG" id="tca:655283"/>
<dbReference type="CDD" id="cd09071">
    <property type="entry name" value="FAR_C"/>
    <property type="match status" value="1"/>
</dbReference>
<dbReference type="PhylomeDB" id="D2A5T7"/>
<dbReference type="CDD" id="cd05236">
    <property type="entry name" value="FAR-N_SDR_e"/>
    <property type="match status" value="1"/>
</dbReference>
<feature type="transmembrane region" description="Helical" evidence="10">
    <location>
        <begin position="363"/>
        <end position="387"/>
    </location>
</feature>
<feature type="domain" description="Fatty acyl-CoA reductase C-terminal" evidence="11">
    <location>
        <begin position="373"/>
        <end position="464"/>
    </location>
</feature>
<dbReference type="GO" id="GO:0102965">
    <property type="term" value="F:alcohol-forming long-chain fatty acyl-CoA reductase activity"/>
    <property type="evidence" value="ECO:0007669"/>
    <property type="project" value="UniProtKB-EC"/>
</dbReference>
<organism evidence="13 14">
    <name type="scientific">Tribolium castaneum</name>
    <name type="common">Red flour beetle</name>
    <dbReference type="NCBI Taxonomy" id="7070"/>
    <lineage>
        <taxon>Eukaryota</taxon>
        <taxon>Metazoa</taxon>
        <taxon>Ecdysozoa</taxon>
        <taxon>Arthropoda</taxon>
        <taxon>Hexapoda</taxon>
        <taxon>Insecta</taxon>
        <taxon>Pterygota</taxon>
        <taxon>Neoptera</taxon>
        <taxon>Endopterygota</taxon>
        <taxon>Coleoptera</taxon>
        <taxon>Polyphaga</taxon>
        <taxon>Cucujiformia</taxon>
        <taxon>Tenebrionidae</taxon>
        <taxon>Tenebrionidae incertae sedis</taxon>
        <taxon>Tribolium</taxon>
    </lineage>
</organism>
<dbReference type="InterPro" id="IPR026055">
    <property type="entry name" value="FAR"/>
</dbReference>
<dbReference type="Proteomes" id="UP000007266">
    <property type="component" value="Linkage group 6"/>
</dbReference>
<dbReference type="GO" id="GO:0016020">
    <property type="term" value="C:membrane"/>
    <property type="evidence" value="ECO:0007669"/>
    <property type="project" value="UniProtKB-SubCell"/>
</dbReference>
<evidence type="ECO:0000313" key="13">
    <source>
        <dbReference type="EMBL" id="EFA05024.1"/>
    </source>
</evidence>
<dbReference type="eggNOG" id="KOG1221">
    <property type="taxonomic scope" value="Eukaryota"/>
</dbReference>
<protein>
    <recommendedName>
        <fullName evidence="10">Fatty acyl-CoA reductase</fullName>
        <ecNumber evidence="10">1.2.1.84</ecNumber>
    </recommendedName>
</protein>
<keyword evidence="4 10" id="KW-0812">Transmembrane</keyword>
<feature type="domain" description="Thioester reductase (TE)" evidence="12">
    <location>
        <begin position="24"/>
        <end position="293"/>
    </location>
</feature>
<evidence type="ECO:0000256" key="6">
    <source>
        <dbReference type="ARBA" id="ARBA00022989"/>
    </source>
</evidence>
<dbReference type="Pfam" id="PF07993">
    <property type="entry name" value="NAD_binding_4"/>
    <property type="match status" value="1"/>
</dbReference>
<evidence type="ECO:0000256" key="4">
    <source>
        <dbReference type="ARBA" id="ARBA00022692"/>
    </source>
</evidence>
<evidence type="ECO:0000259" key="12">
    <source>
        <dbReference type="Pfam" id="PF07993"/>
    </source>
</evidence>
<proteinExistence type="inferred from homology"/>
<evidence type="ECO:0000256" key="7">
    <source>
        <dbReference type="ARBA" id="ARBA00023098"/>
    </source>
</evidence>
<dbReference type="SUPFAM" id="SSF51735">
    <property type="entry name" value="NAD(P)-binding Rossmann-fold domains"/>
    <property type="match status" value="1"/>
</dbReference>
<dbReference type="OMA" id="DVHQRTE"/>
<keyword evidence="14" id="KW-1185">Reference proteome</keyword>
<keyword evidence="3 10" id="KW-0444">Lipid biosynthesis</keyword>
<dbReference type="EMBL" id="KQ971345">
    <property type="protein sequence ID" value="EFA05024.1"/>
    <property type="molecule type" value="Genomic_DNA"/>
</dbReference>
<dbReference type="Pfam" id="PF03015">
    <property type="entry name" value="Sterile"/>
    <property type="match status" value="1"/>
</dbReference>
<dbReference type="FunFam" id="3.40.50.720:FF:000143">
    <property type="entry name" value="Fatty acyl-CoA reductase"/>
    <property type="match status" value="1"/>
</dbReference>
<keyword evidence="10" id="KW-0560">Oxidoreductase</keyword>
<name>D2A5T7_TRICA</name>
<evidence type="ECO:0000256" key="5">
    <source>
        <dbReference type="ARBA" id="ARBA00022857"/>
    </source>
</evidence>
<dbReference type="InterPro" id="IPR033640">
    <property type="entry name" value="FAR_C"/>
</dbReference>
<comment type="function">
    <text evidence="10">Catalyzes the reduction of fatty acyl-CoA to fatty alcohols.</text>
</comment>
<evidence type="ECO:0000256" key="10">
    <source>
        <dbReference type="RuleBase" id="RU363097"/>
    </source>
</evidence>
<dbReference type="InterPro" id="IPR036291">
    <property type="entry name" value="NAD(P)-bd_dom_sf"/>
</dbReference>
<sequence length="509" mass="58428">MTQIDEISNLTPIQEFYSGTNIFITGGTGFLGTILIEKLLRSCNDISTIYILARNKKGKNLQSRIDELFDDSIFDRLKKEFPKFRHKVVGIGGDCSLPDLGISQQDRQVLINEVSVIFHVAATVRFDEKLKMAVAINVRAPQDMLKLAHEMPHLKSMVHVSTAYSNVPNKVIEERLYPVPVDSKKLILMAETLGDNVLDNITPMVLDKWPNTYTYTKAVAEDIVRQDGLDLPIGIYRPSIVVSTYQEPTEAWINNLYGPTGVCAGAGSGILRALHANSEVNANIVPVDMCVNSLIATAWDVGVKFENSKKSCNKYEIPVYHFESSNDQPLNWGRFMRLSYSHGKKTPSVKAIWYYTFNLYKNYYAYLIATIFLHYLPALFVDGALLCMGKSPKMLRIYKKIHKFTSVISYFSTRTWIFQSSNVQKMIERMSEADQKIFFCDLKKLDWNKFFATYLRGIRIYLLQDPIETLEEAHIRWNRLYWLHQGVKALVAFLLIRVLWWILSTVFIY</sequence>
<keyword evidence="8 10" id="KW-0472">Membrane</keyword>
<dbReference type="GO" id="GO:0005777">
    <property type="term" value="C:peroxisome"/>
    <property type="evidence" value="ECO:0000318"/>
    <property type="project" value="GO_Central"/>
</dbReference>
<keyword evidence="6 10" id="KW-1133">Transmembrane helix</keyword>
<feature type="transmembrane region" description="Helical" evidence="10">
    <location>
        <begin position="489"/>
        <end position="508"/>
    </location>
</feature>
<comment type="similarity">
    <text evidence="2 10">Belongs to the fatty acyl-CoA reductase family.</text>
</comment>
<dbReference type="HOGENOM" id="CLU_024661_0_2_1"/>
<comment type="subcellular location">
    <subcellularLocation>
        <location evidence="1">Membrane</location>
        <topology evidence="1">Multi-pass membrane protein</topology>
    </subcellularLocation>
</comment>
<dbReference type="EC" id="1.2.1.84" evidence="10"/>
<dbReference type="Gene3D" id="3.40.50.720">
    <property type="entry name" value="NAD(P)-binding Rossmann-like Domain"/>
    <property type="match status" value="1"/>
</dbReference>
<dbReference type="GO" id="GO:0080019">
    <property type="term" value="F:alcohol-forming very long-chain fatty acyl-CoA reductase activity"/>
    <property type="evidence" value="ECO:0000318"/>
    <property type="project" value="GO_Central"/>
</dbReference>
<gene>
    <name evidence="13" type="primary">AUGUSTUS-3.0.2_15111</name>
    <name evidence="13" type="ORF">TcasGA2_TC015111</name>
</gene>